<dbReference type="KEGG" id="car:cauri_2468"/>
<dbReference type="EMBL" id="CP001601">
    <property type="protein sequence ID" value="ACP34059.1"/>
    <property type="molecule type" value="Genomic_DNA"/>
</dbReference>
<feature type="domain" description="EcoEI R protein C-terminal" evidence="1">
    <location>
        <begin position="2"/>
        <end position="116"/>
    </location>
</feature>
<proteinExistence type="predicted"/>
<evidence type="ECO:0000313" key="3">
    <source>
        <dbReference type="Proteomes" id="UP000002077"/>
    </source>
</evidence>
<dbReference type="GO" id="GO:0003824">
    <property type="term" value="F:catalytic activity"/>
    <property type="evidence" value="ECO:0007669"/>
    <property type="project" value="InterPro"/>
</dbReference>
<protein>
    <recommendedName>
        <fullName evidence="1">EcoEI R protein C-terminal domain-containing protein</fullName>
    </recommendedName>
</protein>
<dbReference type="Pfam" id="PF08463">
    <property type="entry name" value="EcoEI_R_C"/>
    <property type="match status" value="1"/>
</dbReference>
<dbReference type="HOGENOM" id="CLU_1934475_0_0_11"/>
<dbReference type="GO" id="GO:0003677">
    <property type="term" value="F:DNA binding"/>
    <property type="evidence" value="ECO:0007669"/>
    <property type="project" value="InterPro"/>
</dbReference>
<gene>
    <name evidence="2" type="ordered locus">cauri_2468</name>
</gene>
<dbReference type="GeneID" id="31925116"/>
<evidence type="ECO:0000259" key="1">
    <source>
        <dbReference type="Pfam" id="PF08463"/>
    </source>
</evidence>
<evidence type="ECO:0000313" key="2">
    <source>
        <dbReference type="EMBL" id="ACP34059.1"/>
    </source>
</evidence>
<dbReference type="STRING" id="548476.cauri_2468"/>
<keyword evidence="3" id="KW-1185">Reference proteome</keyword>
<dbReference type="AlphaFoldDB" id="C3PKU3"/>
<dbReference type="GO" id="GO:0006304">
    <property type="term" value="P:DNA modification"/>
    <property type="evidence" value="ECO:0007669"/>
    <property type="project" value="InterPro"/>
</dbReference>
<name>C3PKU3_CORA7</name>
<dbReference type="Proteomes" id="UP000002077">
    <property type="component" value="Chromosome"/>
</dbReference>
<dbReference type="eggNOG" id="COG4096">
    <property type="taxonomic scope" value="Bacteria"/>
</dbReference>
<dbReference type="InterPro" id="IPR013670">
    <property type="entry name" value="EcoEI_R_C_dom"/>
</dbReference>
<organism evidence="2 3">
    <name type="scientific">Corynebacterium aurimucosum (strain ATCC 700975 / DSM 44827 / CIP 107346 / CN-1)</name>
    <name type="common">Corynebacterium nigricans</name>
    <dbReference type="NCBI Taxonomy" id="548476"/>
    <lineage>
        <taxon>Bacteria</taxon>
        <taxon>Bacillati</taxon>
        <taxon>Actinomycetota</taxon>
        <taxon>Actinomycetes</taxon>
        <taxon>Mycobacteriales</taxon>
        <taxon>Corynebacteriaceae</taxon>
        <taxon>Corynebacterium</taxon>
    </lineage>
</organism>
<accession>C3PKU3</accession>
<sequence length="130" mass="14150">MDRDTRKAAVMDLADELGNLVAVSPALEEQLGVGLPRFVRTIIGLDESAARSAFADMMDGARLNSVQLAFMNQIIGGLVHNGIVTVAELFEAPYDDYGSPFDVFDGNVATIHDIKERLERIEHSVDEVSS</sequence>
<reference evidence="2 3" key="1">
    <citation type="journal article" date="2010" name="BMC Genomics">
        <title>Complete genome sequence and lifestyle of black-pigmented Corynebacterium aurimucosum ATCC 700975 (formerly C. nigricans CN-1) isolated from a vaginal swab of a woman with spontaneous abortion.</title>
        <authorList>
            <person name="Trost E."/>
            <person name="Gotker S."/>
            <person name="Schneider J."/>
            <person name="Schneiker-Bekel S."/>
            <person name="Szczepanowski R."/>
            <person name="Tilker A."/>
            <person name="Viehoever P."/>
            <person name="Arnold W."/>
            <person name="Bekel T."/>
            <person name="Blom J."/>
            <person name="Gartemann K.H."/>
            <person name="Linke B."/>
            <person name="Goesmann A."/>
            <person name="Puhler A."/>
            <person name="Shukla S.K."/>
            <person name="Tauch A."/>
        </authorList>
    </citation>
    <scope>NUCLEOTIDE SEQUENCE [LARGE SCALE GENOMIC DNA]</scope>
    <source>
        <strain evidence="3">ATCC 700975 / DSM 44827 / CIP 107346 / CN-1</strain>
    </source>
</reference>
<dbReference type="RefSeq" id="WP_010187941.1">
    <property type="nucleotide sequence ID" value="NC_012590.1"/>
</dbReference>